<dbReference type="InParanoid" id="D6WKT3"/>
<dbReference type="HOGENOM" id="CLU_1671599_0_0_1"/>
<dbReference type="Proteomes" id="UP000007266">
    <property type="component" value="Linkage group 5"/>
</dbReference>
<organism evidence="1 2">
    <name type="scientific">Tribolium castaneum</name>
    <name type="common">Red flour beetle</name>
    <dbReference type="NCBI Taxonomy" id="7070"/>
    <lineage>
        <taxon>Eukaryota</taxon>
        <taxon>Metazoa</taxon>
        <taxon>Ecdysozoa</taxon>
        <taxon>Arthropoda</taxon>
        <taxon>Hexapoda</taxon>
        <taxon>Insecta</taxon>
        <taxon>Pterygota</taxon>
        <taxon>Neoptera</taxon>
        <taxon>Endopterygota</taxon>
        <taxon>Coleoptera</taxon>
        <taxon>Polyphaga</taxon>
        <taxon>Cucujiformia</taxon>
        <taxon>Tenebrionidae</taxon>
        <taxon>Tenebrionidae incertae sedis</taxon>
        <taxon>Tribolium</taxon>
    </lineage>
</organism>
<keyword evidence="2" id="KW-1185">Reference proteome</keyword>
<gene>
    <name evidence="1" type="primary">GLEAN_10397</name>
    <name evidence="1" type="ORF">TcasGA2_TC010397</name>
</gene>
<evidence type="ECO:0000313" key="1">
    <source>
        <dbReference type="EMBL" id="EFA02981.1"/>
    </source>
</evidence>
<accession>D6WKT3</accession>
<reference evidence="1 2" key="1">
    <citation type="journal article" date="2008" name="Nature">
        <title>The genome of the model beetle and pest Tribolium castaneum.</title>
        <authorList>
            <consortium name="Tribolium Genome Sequencing Consortium"/>
            <person name="Richards S."/>
            <person name="Gibbs R.A."/>
            <person name="Weinstock G.M."/>
            <person name="Brown S.J."/>
            <person name="Denell R."/>
            <person name="Beeman R.W."/>
            <person name="Gibbs R."/>
            <person name="Beeman R.W."/>
            <person name="Brown S.J."/>
            <person name="Bucher G."/>
            <person name="Friedrich M."/>
            <person name="Grimmelikhuijzen C.J."/>
            <person name="Klingler M."/>
            <person name="Lorenzen M."/>
            <person name="Richards S."/>
            <person name="Roth S."/>
            <person name="Schroder R."/>
            <person name="Tautz D."/>
            <person name="Zdobnov E.M."/>
            <person name="Muzny D."/>
            <person name="Gibbs R.A."/>
            <person name="Weinstock G.M."/>
            <person name="Attaway T."/>
            <person name="Bell S."/>
            <person name="Buhay C.J."/>
            <person name="Chandrabose M.N."/>
            <person name="Chavez D."/>
            <person name="Clerk-Blankenburg K.P."/>
            <person name="Cree A."/>
            <person name="Dao M."/>
            <person name="Davis C."/>
            <person name="Chacko J."/>
            <person name="Dinh H."/>
            <person name="Dugan-Rocha S."/>
            <person name="Fowler G."/>
            <person name="Garner T.T."/>
            <person name="Garnes J."/>
            <person name="Gnirke A."/>
            <person name="Hawes A."/>
            <person name="Hernandez J."/>
            <person name="Hines S."/>
            <person name="Holder M."/>
            <person name="Hume J."/>
            <person name="Jhangiani S.N."/>
            <person name="Joshi V."/>
            <person name="Khan Z.M."/>
            <person name="Jackson L."/>
            <person name="Kovar C."/>
            <person name="Kowis A."/>
            <person name="Lee S."/>
            <person name="Lewis L.R."/>
            <person name="Margolis J."/>
            <person name="Morgan M."/>
            <person name="Nazareth L.V."/>
            <person name="Nguyen N."/>
            <person name="Okwuonu G."/>
            <person name="Parker D."/>
            <person name="Richards S."/>
            <person name="Ruiz S.J."/>
            <person name="Santibanez J."/>
            <person name="Savard J."/>
            <person name="Scherer S.E."/>
            <person name="Schneider B."/>
            <person name="Sodergren E."/>
            <person name="Tautz D."/>
            <person name="Vattahil S."/>
            <person name="Villasana D."/>
            <person name="White C.S."/>
            <person name="Wright R."/>
            <person name="Park Y."/>
            <person name="Beeman R.W."/>
            <person name="Lord J."/>
            <person name="Oppert B."/>
            <person name="Lorenzen M."/>
            <person name="Brown S."/>
            <person name="Wang L."/>
            <person name="Savard J."/>
            <person name="Tautz D."/>
            <person name="Richards S."/>
            <person name="Weinstock G."/>
            <person name="Gibbs R.A."/>
            <person name="Liu Y."/>
            <person name="Worley K."/>
            <person name="Weinstock G."/>
            <person name="Elsik C.G."/>
            <person name="Reese J.T."/>
            <person name="Elhaik E."/>
            <person name="Landan G."/>
            <person name="Graur D."/>
            <person name="Arensburger P."/>
            <person name="Atkinson P."/>
            <person name="Beeman R.W."/>
            <person name="Beidler J."/>
            <person name="Brown S.J."/>
            <person name="Demuth J.P."/>
            <person name="Drury D.W."/>
            <person name="Du Y.Z."/>
            <person name="Fujiwara H."/>
            <person name="Lorenzen M."/>
            <person name="Maselli V."/>
            <person name="Osanai M."/>
            <person name="Park Y."/>
            <person name="Robertson H.M."/>
            <person name="Tu Z."/>
            <person name="Wang J.J."/>
            <person name="Wang S."/>
            <person name="Richards S."/>
            <person name="Song H."/>
            <person name="Zhang L."/>
            <person name="Sodergren E."/>
            <person name="Werner D."/>
            <person name="Stanke M."/>
            <person name="Morgenstern B."/>
            <person name="Solovyev V."/>
            <person name="Kosarev P."/>
            <person name="Brown G."/>
            <person name="Chen H.C."/>
            <person name="Ermolaeva O."/>
            <person name="Hlavina W."/>
            <person name="Kapustin Y."/>
            <person name="Kiryutin B."/>
            <person name="Kitts P."/>
            <person name="Maglott D."/>
            <person name="Pruitt K."/>
            <person name="Sapojnikov V."/>
            <person name="Souvorov A."/>
            <person name="Mackey A.J."/>
            <person name="Waterhouse R.M."/>
            <person name="Wyder S."/>
            <person name="Zdobnov E.M."/>
            <person name="Zdobnov E.M."/>
            <person name="Wyder S."/>
            <person name="Kriventseva E.V."/>
            <person name="Kadowaki T."/>
            <person name="Bork P."/>
            <person name="Aranda M."/>
            <person name="Bao R."/>
            <person name="Beermann A."/>
            <person name="Berns N."/>
            <person name="Bolognesi R."/>
            <person name="Bonneton F."/>
            <person name="Bopp D."/>
            <person name="Brown S.J."/>
            <person name="Bucher G."/>
            <person name="Butts T."/>
            <person name="Chaumot A."/>
            <person name="Denell R.E."/>
            <person name="Ferrier D.E."/>
            <person name="Friedrich M."/>
            <person name="Gordon C.M."/>
            <person name="Jindra M."/>
            <person name="Klingler M."/>
            <person name="Lan Q."/>
            <person name="Lattorff H.M."/>
            <person name="Laudet V."/>
            <person name="von Levetsow C."/>
            <person name="Liu Z."/>
            <person name="Lutz R."/>
            <person name="Lynch J.A."/>
            <person name="da Fonseca R.N."/>
            <person name="Posnien N."/>
            <person name="Reuter R."/>
            <person name="Roth S."/>
            <person name="Savard J."/>
            <person name="Schinko J.B."/>
            <person name="Schmitt C."/>
            <person name="Schoppmeier M."/>
            <person name="Schroder R."/>
            <person name="Shippy T.D."/>
            <person name="Simonnet F."/>
            <person name="Marques-Souza H."/>
            <person name="Tautz D."/>
            <person name="Tomoyasu Y."/>
            <person name="Trauner J."/>
            <person name="Van der Zee M."/>
            <person name="Vervoort M."/>
            <person name="Wittkopp N."/>
            <person name="Wimmer E.A."/>
            <person name="Yang X."/>
            <person name="Jones A.K."/>
            <person name="Sattelle D.B."/>
            <person name="Ebert P.R."/>
            <person name="Nelson D."/>
            <person name="Scott J.G."/>
            <person name="Beeman R.W."/>
            <person name="Muthukrishnan S."/>
            <person name="Kramer K.J."/>
            <person name="Arakane Y."/>
            <person name="Beeman R.W."/>
            <person name="Zhu Q."/>
            <person name="Hogenkamp D."/>
            <person name="Dixit R."/>
            <person name="Oppert B."/>
            <person name="Jiang H."/>
            <person name="Zou Z."/>
            <person name="Marshall J."/>
            <person name="Elpidina E."/>
            <person name="Vinokurov K."/>
            <person name="Oppert C."/>
            <person name="Zou Z."/>
            <person name="Evans J."/>
            <person name="Lu Z."/>
            <person name="Zhao P."/>
            <person name="Sumathipala N."/>
            <person name="Altincicek B."/>
            <person name="Vilcinskas A."/>
            <person name="Williams M."/>
            <person name="Hultmark D."/>
            <person name="Hetru C."/>
            <person name="Jiang H."/>
            <person name="Grimmelikhuijzen C.J."/>
            <person name="Hauser F."/>
            <person name="Cazzamali G."/>
            <person name="Williamson M."/>
            <person name="Park Y."/>
            <person name="Li B."/>
            <person name="Tanaka Y."/>
            <person name="Predel R."/>
            <person name="Neupert S."/>
            <person name="Schachtner J."/>
            <person name="Verleyen P."/>
            <person name="Raible F."/>
            <person name="Bork P."/>
            <person name="Friedrich M."/>
            <person name="Walden K.K."/>
            <person name="Robertson H.M."/>
            <person name="Angeli S."/>
            <person name="Foret S."/>
            <person name="Bucher G."/>
            <person name="Schuetz S."/>
            <person name="Maleszka R."/>
            <person name="Wimmer E.A."/>
            <person name="Beeman R.W."/>
            <person name="Lorenzen M."/>
            <person name="Tomoyasu Y."/>
            <person name="Miller S.C."/>
            <person name="Grossmann D."/>
            <person name="Bucher G."/>
        </authorList>
    </citation>
    <scope>NUCLEOTIDE SEQUENCE [LARGE SCALE GENOMIC DNA]</scope>
    <source>
        <strain evidence="1 2">Georgia GA2</strain>
    </source>
</reference>
<sequence length="158" mass="17276">MSCLIINVGRIRKNSESSIFQATAPQVAASTASRKFSISPGGFGPGGSGCVTAPPKHSPVTVRKLPKNIPNMTPSAYLMALRHKRLSTNKVLHTPRVLRKDEVRRSASLPPLTVEAVFESSTSGAHQDRSLKPRCILAVRKTTQRICDRLFRNVALIY</sequence>
<name>D6WKT3_TRICA</name>
<dbReference type="EMBL" id="KQ971342">
    <property type="protein sequence ID" value="EFA02981.1"/>
    <property type="molecule type" value="Genomic_DNA"/>
</dbReference>
<protein>
    <submittedName>
        <fullName evidence="1">Uncharacterized protein</fullName>
    </submittedName>
</protein>
<proteinExistence type="predicted"/>
<dbReference type="AlphaFoldDB" id="D6WKT3"/>
<reference evidence="1 2" key="2">
    <citation type="journal article" date="2010" name="Nucleic Acids Res.">
        <title>BeetleBase in 2010: revisions to provide comprehensive genomic information for Tribolium castaneum.</title>
        <authorList>
            <person name="Kim H.S."/>
            <person name="Murphy T."/>
            <person name="Xia J."/>
            <person name="Caragea D."/>
            <person name="Park Y."/>
            <person name="Beeman R.W."/>
            <person name="Lorenzen M.D."/>
            <person name="Butcher S."/>
            <person name="Manak J.R."/>
            <person name="Brown S.J."/>
        </authorList>
    </citation>
    <scope>GENOME REANNOTATION</scope>
    <source>
        <strain evidence="1 2">Georgia GA2</strain>
    </source>
</reference>
<evidence type="ECO:0000313" key="2">
    <source>
        <dbReference type="Proteomes" id="UP000007266"/>
    </source>
</evidence>